<organism evidence="1 2">
    <name type="scientific">Symmachiella dynata</name>
    <dbReference type="NCBI Taxonomy" id="2527995"/>
    <lineage>
        <taxon>Bacteria</taxon>
        <taxon>Pseudomonadati</taxon>
        <taxon>Planctomycetota</taxon>
        <taxon>Planctomycetia</taxon>
        <taxon>Planctomycetales</taxon>
        <taxon>Planctomycetaceae</taxon>
        <taxon>Symmachiella</taxon>
    </lineage>
</organism>
<keyword evidence="2" id="KW-1185">Reference proteome</keyword>
<dbReference type="EMBL" id="CP036276">
    <property type="protein sequence ID" value="QDU42589.1"/>
    <property type="molecule type" value="Genomic_DNA"/>
</dbReference>
<protein>
    <submittedName>
        <fullName evidence="1">Uncharacterized protein</fullName>
    </submittedName>
</protein>
<gene>
    <name evidence="1" type="ORF">Mal52_10520</name>
</gene>
<evidence type="ECO:0000313" key="2">
    <source>
        <dbReference type="Proteomes" id="UP000319383"/>
    </source>
</evidence>
<name>A0A517ZJE8_9PLAN</name>
<accession>A0A517ZJE8</accession>
<proteinExistence type="predicted"/>
<dbReference type="RefSeq" id="WP_197534669.1">
    <property type="nucleotide sequence ID" value="NZ_CP036276.1"/>
</dbReference>
<dbReference type="Proteomes" id="UP000319383">
    <property type="component" value="Chromosome"/>
</dbReference>
<dbReference type="KEGG" id="sdyn:Mal52_10520"/>
<dbReference type="AlphaFoldDB" id="A0A517ZJE8"/>
<sequence length="378" mass="42032">MTTLFYRLTTDGRQLPAALDDAYSGPVASACWLIGGGPSLAELPHRLIDESPVPKMSVNLSGTRILRPNFWTSYDPSARFHRSVYLDPGILKFVHRRRAMDLVPETTYKVCECPGTYFFERDGQRGFHQFLSPTFPGIVDWADSMVQAIDILYRLGFRMIYLAGCEMRVRLSDAQLQCAAAAGIEFAPGELLRDFLGRAEQAGVDCDTFDALPAGPHYHFDEQKHVRAAANTDAHYFRIAQYLRLSRRSLALAGLQLISVTPGSRLNDYFPYRTVEEACGQIAQVVGDPRTEPVRGLYRQMDARQPAEVGPMRDFKPHNWKAPRVAQVEKPVPADGELVVEAEGYQQAAGNARQAAQQRLRGALDAVGDAEPALQEMG</sequence>
<reference evidence="1 2" key="1">
    <citation type="submission" date="2019-02" db="EMBL/GenBank/DDBJ databases">
        <title>Deep-cultivation of Planctomycetes and their phenomic and genomic characterization uncovers novel biology.</title>
        <authorList>
            <person name="Wiegand S."/>
            <person name="Jogler M."/>
            <person name="Boedeker C."/>
            <person name="Pinto D."/>
            <person name="Vollmers J."/>
            <person name="Rivas-Marin E."/>
            <person name="Kohn T."/>
            <person name="Peeters S.H."/>
            <person name="Heuer A."/>
            <person name="Rast P."/>
            <person name="Oberbeckmann S."/>
            <person name="Bunk B."/>
            <person name="Jeske O."/>
            <person name="Meyerdierks A."/>
            <person name="Storesund J.E."/>
            <person name="Kallscheuer N."/>
            <person name="Luecker S."/>
            <person name="Lage O.M."/>
            <person name="Pohl T."/>
            <person name="Merkel B.J."/>
            <person name="Hornburger P."/>
            <person name="Mueller R.-W."/>
            <person name="Bruemmer F."/>
            <person name="Labrenz M."/>
            <person name="Spormann A.M."/>
            <person name="Op den Camp H."/>
            <person name="Overmann J."/>
            <person name="Amann R."/>
            <person name="Jetten M.S.M."/>
            <person name="Mascher T."/>
            <person name="Medema M.H."/>
            <person name="Devos D.P."/>
            <person name="Kaster A.-K."/>
            <person name="Ovreas L."/>
            <person name="Rohde M."/>
            <person name="Galperin M.Y."/>
            <person name="Jogler C."/>
        </authorList>
    </citation>
    <scope>NUCLEOTIDE SEQUENCE [LARGE SCALE GENOMIC DNA]</scope>
    <source>
        <strain evidence="1 2">Mal52</strain>
    </source>
</reference>
<evidence type="ECO:0000313" key="1">
    <source>
        <dbReference type="EMBL" id="QDU42589.1"/>
    </source>
</evidence>